<evidence type="ECO:0000256" key="4">
    <source>
        <dbReference type="ARBA" id="ARBA00022490"/>
    </source>
</evidence>
<dbReference type="GO" id="GO:0019104">
    <property type="term" value="F:DNA N-glycosylase activity"/>
    <property type="evidence" value="ECO:0007669"/>
    <property type="project" value="InterPro"/>
</dbReference>
<dbReference type="Gene3D" id="1.10.10.1600">
    <property type="entry name" value="Bacterial DNA polymerase III alpha subunit, thumb domain"/>
    <property type="match status" value="1"/>
</dbReference>
<evidence type="ECO:0000256" key="9">
    <source>
        <dbReference type="ARBA" id="ARBA00049244"/>
    </source>
</evidence>
<dbReference type="InterPro" id="IPR004805">
    <property type="entry name" value="DnaE2/DnaE/PolC"/>
</dbReference>
<evidence type="ECO:0000313" key="12">
    <source>
        <dbReference type="Proteomes" id="UP000004088"/>
    </source>
</evidence>
<dbReference type="HOGENOM" id="CLU_001600_0_2_4"/>
<dbReference type="InterPro" id="IPR016195">
    <property type="entry name" value="Pol/histidinol_Pase-like"/>
</dbReference>
<dbReference type="PROSITE" id="PS51068">
    <property type="entry name" value="FPG_CAT"/>
    <property type="match status" value="1"/>
</dbReference>
<dbReference type="GO" id="GO:0003887">
    <property type="term" value="F:DNA-directed DNA polymerase activity"/>
    <property type="evidence" value="ECO:0007669"/>
    <property type="project" value="UniProtKB-KW"/>
</dbReference>
<dbReference type="Gene3D" id="3.20.20.140">
    <property type="entry name" value="Metal-dependent hydrolases"/>
    <property type="match status" value="1"/>
</dbReference>
<dbReference type="GO" id="GO:0006260">
    <property type="term" value="P:DNA replication"/>
    <property type="evidence" value="ECO:0007669"/>
    <property type="project" value="UniProtKB-KW"/>
</dbReference>
<evidence type="ECO:0000256" key="6">
    <source>
        <dbReference type="ARBA" id="ARBA00022695"/>
    </source>
</evidence>
<evidence type="ECO:0000256" key="3">
    <source>
        <dbReference type="ARBA" id="ARBA00019114"/>
    </source>
</evidence>
<accession>F0F156</accession>
<dbReference type="GO" id="GO:0006284">
    <property type="term" value="P:base-excision repair"/>
    <property type="evidence" value="ECO:0007669"/>
    <property type="project" value="InterPro"/>
</dbReference>
<dbReference type="EMBL" id="AEWV01000036">
    <property type="protein sequence ID" value="EGC16754.1"/>
    <property type="molecule type" value="Genomic_DNA"/>
</dbReference>
<dbReference type="NCBIfam" id="NF004226">
    <property type="entry name" value="PRK05673.1"/>
    <property type="match status" value="1"/>
</dbReference>
<dbReference type="InterPro" id="IPR040982">
    <property type="entry name" value="DNA_pol3_finger"/>
</dbReference>
<dbReference type="Pfam" id="PF07733">
    <property type="entry name" value="DNA_pol3_alpha"/>
    <property type="match status" value="1"/>
</dbReference>
<dbReference type="InterPro" id="IPR004013">
    <property type="entry name" value="PHP_dom"/>
</dbReference>
<evidence type="ECO:0000256" key="8">
    <source>
        <dbReference type="ARBA" id="ARBA00022932"/>
    </source>
</evidence>
<keyword evidence="4" id="KW-0963">Cytoplasm</keyword>
<dbReference type="PANTHER" id="PTHR32294">
    <property type="entry name" value="DNA POLYMERASE III SUBUNIT ALPHA"/>
    <property type="match status" value="1"/>
</dbReference>
<feature type="domain" description="Formamidopyrimidine-DNA glycosylase catalytic" evidence="10">
    <location>
        <begin position="999"/>
        <end position="1121"/>
    </location>
</feature>
<keyword evidence="7" id="KW-0235">DNA replication</keyword>
<dbReference type="InterPro" id="IPR029460">
    <property type="entry name" value="DNAPol_HHH"/>
</dbReference>
<dbReference type="Pfam" id="PF02811">
    <property type="entry name" value="PHP"/>
    <property type="match status" value="1"/>
</dbReference>
<dbReference type="Proteomes" id="UP000004088">
    <property type="component" value="Unassembled WGS sequence"/>
</dbReference>
<dbReference type="PANTHER" id="PTHR32294:SF0">
    <property type="entry name" value="DNA POLYMERASE III SUBUNIT ALPHA"/>
    <property type="match status" value="1"/>
</dbReference>
<comment type="caution">
    <text evidence="11">The sequence shown here is derived from an EMBL/GenBank/DDBJ whole genome shotgun (WGS) entry which is preliminary data.</text>
</comment>
<dbReference type="InterPro" id="IPR041931">
    <property type="entry name" value="DNA_pol3_alpha_thumb_dom"/>
</dbReference>
<dbReference type="STRING" id="888741.HMPREF9098_1841"/>
<dbReference type="InterPro" id="IPR012319">
    <property type="entry name" value="FPG_cat"/>
</dbReference>
<dbReference type="InterPro" id="IPR011708">
    <property type="entry name" value="DNA_pol3_alpha_NTPase_dom"/>
</dbReference>
<dbReference type="CDD" id="cd04485">
    <property type="entry name" value="DnaE_OBF"/>
    <property type="match status" value="1"/>
</dbReference>
<dbReference type="SMART" id="SM00481">
    <property type="entry name" value="POLIIIAc"/>
    <property type="match status" value="1"/>
</dbReference>
<organism evidence="11 12">
    <name type="scientific">Kingella denitrificans ATCC 33394</name>
    <dbReference type="NCBI Taxonomy" id="888741"/>
    <lineage>
        <taxon>Bacteria</taxon>
        <taxon>Pseudomonadati</taxon>
        <taxon>Pseudomonadota</taxon>
        <taxon>Betaproteobacteria</taxon>
        <taxon>Neisseriales</taxon>
        <taxon>Neisseriaceae</taxon>
        <taxon>Kingella</taxon>
    </lineage>
</organism>
<keyword evidence="5 11" id="KW-0808">Transferase</keyword>
<dbReference type="GO" id="GO:0008408">
    <property type="term" value="F:3'-5' exonuclease activity"/>
    <property type="evidence" value="ECO:0007669"/>
    <property type="project" value="InterPro"/>
</dbReference>
<dbReference type="InterPro" id="IPR003141">
    <property type="entry name" value="Pol/His_phosphatase_N"/>
</dbReference>
<dbReference type="GO" id="GO:0008270">
    <property type="term" value="F:zinc ion binding"/>
    <property type="evidence" value="ECO:0007669"/>
    <property type="project" value="InterPro"/>
</dbReference>
<sequence>MDSKAACTFMNAIPYIPLRAHSEFSITDGIIRVGELAKTAAEYGYPAVALTDLMNTFGLLKFYKACRKAGVKPILGAEVRIANPKQPAQPFRALLLIRNHSGYVRLGELLTLAHTDEYRDLIAPQLQEEWLAEGDNSGLICLSGAQWGEIGQALLAGHEEQALQAAQKYAAWFEQAFYLEVQRLPDKPEWETVVAGSVRLAEQLDLPVVATHATQFLQREDFTAHDARVCIAGGWVLADDKRPHDFSDSQYFAHPEEMAERFADLPAALANSLEIAKRCNVELELGKNFLPDFPTPEGMPLNDYLCVLANQGLRERMEVLYPDEAERNAKMPEYQARLDFELQTIIQMGFPGYFLIVQDFINWAKQNGCPVGPGRGSGAGSLVAYALKITDLDPLKYALLFERFLNPERVSMPDFDIDFCQANRGRVIEYVREKYGKEAVSQIVTFGTLSSKAVIRDVGRVLQLPFGLCDRLSKLVPVEANKPLGLQAALEAEPEIRTLIEAEEAEELLTLALKLEDLTRNLGMHAGGVLIAPGRIADFCGVYQADEHSSPVSMYDKGDVEEIGLVKFDFLGLRNLTIIEMAQQFIRQTRGEDIDVNRIALDDQAAYQIFRDANTTAVFQFESSGMKQMLKTAHTTKFEELIAFVSLYRPGPMENIPDFVARMKGAKFEYMHPLLEPVLEPTYGIMVYQEQVMQAAQVIGGYSLGGADLLRRAMGKKKPEEMVKHREIFAEGAAKQNIDRAKADEIFDYMEKFAGYGFNKSHAAAYAYVSYQTAWLKAHYPAEFMAATMSSELDNTDQLKVFFDDAQRPVNGIRFLPPDINQSFYRFIPNANNEIRYALGAIKGTGEAVVNQIVAEREANGAFTGLLDFCERMGKHINRRSVEALIRGGAFDALEPNRAMLLANVDLALQNAEQKHQSANQGGLFDMFDDVIDDIQMQPAPAWSEAVQLAEEKTAIGFYLSGHPFSPYREEVRRVAPVSLAKLSEQDGTQRVAGFATSIRSIMTKRGKMLAIMLEDDEAKQEVLVQGDILAELPREVLQADQILICDCRVYRNESGELRLNANTVRTLNQARVAYADCLTLTLQPAHDIDALAQLLLPHTQMEEERRIGLRFRYQNERAYGELLPAPQWRIALTEPLLAALAHLLGDKAISID</sequence>
<evidence type="ECO:0000256" key="7">
    <source>
        <dbReference type="ARBA" id="ARBA00022705"/>
    </source>
</evidence>
<name>F0F156_9NEIS</name>
<dbReference type="SUPFAM" id="SSF89550">
    <property type="entry name" value="PHP domain-like"/>
    <property type="match status" value="1"/>
</dbReference>
<dbReference type="Pfam" id="PF17657">
    <property type="entry name" value="DNA_pol3_finger"/>
    <property type="match status" value="1"/>
</dbReference>
<proteinExistence type="predicted"/>
<comment type="catalytic activity">
    <reaction evidence="9">
        <text>DNA(n) + a 2'-deoxyribonucleoside 5'-triphosphate = DNA(n+1) + diphosphate</text>
        <dbReference type="Rhea" id="RHEA:22508"/>
        <dbReference type="Rhea" id="RHEA-COMP:17339"/>
        <dbReference type="Rhea" id="RHEA-COMP:17340"/>
        <dbReference type="ChEBI" id="CHEBI:33019"/>
        <dbReference type="ChEBI" id="CHEBI:61560"/>
        <dbReference type="ChEBI" id="CHEBI:173112"/>
        <dbReference type="EC" id="2.7.7.7"/>
    </reaction>
</comment>
<dbReference type="AlphaFoldDB" id="F0F156"/>
<dbReference type="NCBIfam" id="TIGR00594">
    <property type="entry name" value="polc"/>
    <property type="match status" value="1"/>
</dbReference>
<evidence type="ECO:0000259" key="10">
    <source>
        <dbReference type="PROSITE" id="PS51068"/>
    </source>
</evidence>
<keyword evidence="12" id="KW-1185">Reference proteome</keyword>
<evidence type="ECO:0000313" key="11">
    <source>
        <dbReference type="EMBL" id="EGC16754.1"/>
    </source>
</evidence>
<evidence type="ECO:0000256" key="5">
    <source>
        <dbReference type="ARBA" id="ARBA00022679"/>
    </source>
</evidence>
<reference evidence="11 12" key="1">
    <citation type="submission" date="2011-01" db="EMBL/GenBank/DDBJ databases">
        <authorList>
            <person name="Muzny D."/>
            <person name="Qin X."/>
            <person name="Deng J."/>
            <person name="Jiang H."/>
            <person name="Liu Y."/>
            <person name="Qu J."/>
            <person name="Song X.-Z."/>
            <person name="Zhang L."/>
            <person name="Thornton R."/>
            <person name="Coyle M."/>
            <person name="Francisco L."/>
            <person name="Jackson L."/>
            <person name="Javaid M."/>
            <person name="Korchina V."/>
            <person name="Kovar C."/>
            <person name="Mata R."/>
            <person name="Mathew T."/>
            <person name="Ngo R."/>
            <person name="Nguyen L."/>
            <person name="Nguyen N."/>
            <person name="Okwuonu G."/>
            <person name="Ongeri F."/>
            <person name="Pham C."/>
            <person name="Simmons D."/>
            <person name="Wilczek-Boney K."/>
            <person name="Hale W."/>
            <person name="Jakkamsetti A."/>
            <person name="Pham P."/>
            <person name="Ruth R."/>
            <person name="San Lucas F."/>
            <person name="Warren J."/>
            <person name="Zhang J."/>
            <person name="Zhao Z."/>
            <person name="Zhou C."/>
            <person name="Zhu D."/>
            <person name="Lee S."/>
            <person name="Bess C."/>
            <person name="Blankenburg K."/>
            <person name="Forbes L."/>
            <person name="Fu Q."/>
            <person name="Gubbala S."/>
            <person name="Hirani K."/>
            <person name="Jayaseelan J.C."/>
            <person name="Lara F."/>
            <person name="Munidasa M."/>
            <person name="Palculict T."/>
            <person name="Patil S."/>
            <person name="Pu L.-L."/>
            <person name="Saada N."/>
            <person name="Tang L."/>
            <person name="Weissenberger G."/>
            <person name="Zhu Y."/>
            <person name="Hemphill L."/>
            <person name="Shang Y."/>
            <person name="Youmans B."/>
            <person name="Ayvaz T."/>
            <person name="Ross M."/>
            <person name="Santibanez J."/>
            <person name="Aqrawi P."/>
            <person name="Gross S."/>
            <person name="Joshi V."/>
            <person name="Fowler G."/>
            <person name="Nazareth L."/>
            <person name="Reid J."/>
            <person name="Worley K."/>
            <person name="Petrosino J."/>
            <person name="Highlander S."/>
            <person name="Gibbs R."/>
        </authorList>
    </citation>
    <scope>NUCLEOTIDE SEQUENCE [LARGE SCALE GENOMIC DNA]</scope>
    <source>
        <strain evidence="11 12">ATCC 33394</strain>
    </source>
</reference>
<protein>
    <recommendedName>
        <fullName evidence="3">DNA polymerase III subunit alpha</fullName>
        <ecNumber evidence="2">2.7.7.7</ecNumber>
    </recommendedName>
</protein>
<gene>
    <name evidence="11" type="primary">dnaE</name>
    <name evidence="11" type="ORF">HMPREF9098_1841</name>
</gene>
<dbReference type="GO" id="GO:0003906">
    <property type="term" value="F:DNA-(apurinic or apyrimidinic site) endonuclease activity"/>
    <property type="evidence" value="ECO:0007669"/>
    <property type="project" value="InterPro"/>
</dbReference>
<evidence type="ECO:0000256" key="2">
    <source>
        <dbReference type="ARBA" id="ARBA00012417"/>
    </source>
</evidence>
<evidence type="ECO:0000256" key="1">
    <source>
        <dbReference type="ARBA" id="ARBA00004496"/>
    </source>
</evidence>
<keyword evidence="8" id="KW-0239">DNA-directed DNA polymerase</keyword>
<dbReference type="InterPro" id="IPR049821">
    <property type="entry name" value="PolIIIA_DnaE1_PHP"/>
</dbReference>
<dbReference type="CDD" id="cd07433">
    <property type="entry name" value="PHP_PolIIIA_DnaE1"/>
    <property type="match status" value="1"/>
</dbReference>
<dbReference type="EC" id="2.7.7.7" evidence="2"/>
<comment type="subcellular location">
    <subcellularLocation>
        <location evidence="1">Cytoplasm</location>
    </subcellularLocation>
</comment>
<dbReference type="GO" id="GO:0005737">
    <property type="term" value="C:cytoplasm"/>
    <property type="evidence" value="ECO:0007669"/>
    <property type="project" value="UniProtKB-SubCell"/>
</dbReference>
<dbReference type="Gene3D" id="1.10.150.870">
    <property type="match status" value="1"/>
</dbReference>
<keyword evidence="6 11" id="KW-0548">Nucleotidyltransferase</keyword>
<dbReference type="Pfam" id="PF14579">
    <property type="entry name" value="HHH_6"/>
    <property type="match status" value="1"/>
</dbReference>